<name>A0A1V9YIZ3_ACHHY</name>
<comment type="similarity">
    <text evidence="1">Belongs to the protein kinase superfamily. TKL Ser/Thr protein kinase family.</text>
</comment>
<proteinExistence type="inferred from homology"/>
<feature type="repeat" description="ANK" evidence="5">
    <location>
        <begin position="511"/>
        <end position="543"/>
    </location>
</feature>
<dbReference type="InterPro" id="IPR051681">
    <property type="entry name" value="Ser/Thr_Kinases-Pseudokinases"/>
</dbReference>
<dbReference type="GO" id="GO:0005524">
    <property type="term" value="F:ATP binding"/>
    <property type="evidence" value="ECO:0007669"/>
    <property type="project" value="UniProtKB-UniRule"/>
</dbReference>
<dbReference type="InterPro" id="IPR036770">
    <property type="entry name" value="Ankyrin_rpt-contain_sf"/>
</dbReference>
<evidence type="ECO:0000259" key="8">
    <source>
        <dbReference type="PROSITE" id="PS50011"/>
    </source>
</evidence>
<dbReference type="Proteomes" id="UP000243579">
    <property type="component" value="Unassembled WGS sequence"/>
</dbReference>
<dbReference type="Gene3D" id="3.30.200.20">
    <property type="entry name" value="Phosphorylase Kinase, domain 1"/>
    <property type="match status" value="1"/>
</dbReference>
<evidence type="ECO:0000256" key="2">
    <source>
        <dbReference type="ARBA" id="ARBA00022527"/>
    </source>
</evidence>
<dbReference type="Gene3D" id="1.25.40.20">
    <property type="entry name" value="Ankyrin repeat-containing domain"/>
    <property type="match status" value="2"/>
</dbReference>
<evidence type="ECO:0000256" key="1">
    <source>
        <dbReference type="ARBA" id="ARBA00005843"/>
    </source>
</evidence>
<feature type="domain" description="Protein kinase" evidence="8">
    <location>
        <begin position="1"/>
        <end position="231"/>
    </location>
</feature>
<reference evidence="9 10" key="1">
    <citation type="journal article" date="2014" name="Genome Biol. Evol.">
        <title>The secreted proteins of Achlya hypogyna and Thraustotheca clavata identify the ancestral oomycete secretome and reveal gene acquisitions by horizontal gene transfer.</title>
        <authorList>
            <person name="Misner I."/>
            <person name="Blouin N."/>
            <person name="Leonard G."/>
            <person name="Richards T.A."/>
            <person name="Lane C.E."/>
        </authorList>
    </citation>
    <scope>NUCLEOTIDE SEQUENCE [LARGE SCALE GENOMIC DNA]</scope>
    <source>
        <strain evidence="9 10">ATCC 48635</strain>
    </source>
</reference>
<feature type="domain" description="Protein kinase" evidence="8">
    <location>
        <begin position="616"/>
        <end position="882"/>
    </location>
</feature>
<keyword evidence="9" id="KW-0418">Kinase</keyword>
<feature type="region of interest" description="Disordered" evidence="7">
    <location>
        <begin position="865"/>
        <end position="907"/>
    </location>
</feature>
<keyword evidence="4 6" id="KW-0067">ATP-binding</keyword>
<dbReference type="PROSITE" id="PS50088">
    <property type="entry name" value="ANK_REPEAT"/>
    <property type="match status" value="2"/>
</dbReference>
<dbReference type="SMART" id="SM00248">
    <property type="entry name" value="ANK"/>
    <property type="match status" value="3"/>
</dbReference>
<dbReference type="Pfam" id="PF07714">
    <property type="entry name" value="PK_Tyr_Ser-Thr"/>
    <property type="match status" value="2"/>
</dbReference>
<keyword evidence="5" id="KW-0040">ANK repeat</keyword>
<dbReference type="SUPFAM" id="SSF56112">
    <property type="entry name" value="Protein kinase-like (PK-like)"/>
    <property type="match status" value="2"/>
</dbReference>
<comment type="caution">
    <text evidence="9">The sequence shown here is derived from an EMBL/GenBank/DDBJ whole genome shotgun (WGS) entry which is preliminary data.</text>
</comment>
<dbReference type="PROSITE" id="PS50011">
    <property type="entry name" value="PROTEIN_KINASE_DOM"/>
    <property type="match status" value="2"/>
</dbReference>
<dbReference type="SMART" id="SM00220">
    <property type="entry name" value="S_TKc"/>
    <property type="match status" value="2"/>
</dbReference>
<feature type="compositionally biased region" description="Low complexity" evidence="7">
    <location>
        <begin position="896"/>
        <end position="907"/>
    </location>
</feature>
<dbReference type="PROSITE" id="PS50297">
    <property type="entry name" value="ANK_REP_REGION"/>
    <property type="match status" value="1"/>
</dbReference>
<dbReference type="Pfam" id="PF12796">
    <property type="entry name" value="Ank_2"/>
    <property type="match status" value="1"/>
</dbReference>
<gene>
    <name evidence="9" type="ORF">ACHHYP_11505</name>
</gene>
<dbReference type="OrthoDB" id="77576at2759"/>
<dbReference type="SUPFAM" id="SSF48403">
    <property type="entry name" value="Ankyrin repeat"/>
    <property type="match status" value="1"/>
</dbReference>
<evidence type="ECO:0000313" key="10">
    <source>
        <dbReference type="Proteomes" id="UP000243579"/>
    </source>
</evidence>
<dbReference type="PANTHER" id="PTHR44329:SF214">
    <property type="entry name" value="PROTEIN KINASE DOMAIN-CONTAINING PROTEIN"/>
    <property type="match status" value="1"/>
</dbReference>
<dbReference type="AlphaFoldDB" id="A0A1V9YIZ3"/>
<dbReference type="PROSITE" id="PS00107">
    <property type="entry name" value="PROTEIN_KINASE_ATP"/>
    <property type="match status" value="1"/>
</dbReference>
<dbReference type="InterPro" id="IPR011009">
    <property type="entry name" value="Kinase-like_dom_sf"/>
</dbReference>
<dbReference type="PANTHER" id="PTHR44329">
    <property type="entry name" value="SERINE/THREONINE-PROTEIN KINASE TNNI3K-RELATED"/>
    <property type="match status" value="1"/>
</dbReference>
<dbReference type="InterPro" id="IPR008271">
    <property type="entry name" value="Ser/Thr_kinase_AS"/>
</dbReference>
<keyword evidence="2" id="KW-0723">Serine/threonine-protein kinase</keyword>
<evidence type="ECO:0000256" key="7">
    <source>
        <dbReference type="SAM" id="MobiDB-lite"/>
    </source>
</evidence>
<evidence type="ECO:0000256" key="3">
    <source>
        <dbReference type="ARBA" id="ARBA00022741"/>
    </source>
</evidence>
<keyword evidence="3 6" id="KW-0547">Nucleotide-binding</keyword>
<feature type="binding site" evidence="6">
    <location>
        <position position="643"/>
    </location>
    <ligand>
        <name>ATP</name>
        <dbReference type="ChEBI" id="CHEBI:30616"/>
    </ligand>
</feature>
<feature type="repeat" description="ANK" evidence="5">
    <location>
        <begin position="544"/>
        <end position="577"/>
    </location>
</feature>
<evidence type="ECO:0000313" key="9">
    <source>
        <dbReference type="EMBL" id="OQR85713.1"/>
    </source>
</evidence>
<dbReference type="InterPro" id="IPR001245">
    <property type="entry name" value="Ser-Thr/Tyr_kinase_cat_dom"/>
</dbReference>
<dbReference type="PROSITE" id="PS00108">
    <property type="entry name" value="PROTEIN_KINASE_ST"/>
    <property type="match status" value="1"/>
</dbReference>
<dbReference type="Gene3D" id="1.10.510.10">
    <property type="entry name" value="Transferase(Phosphotransferase) domain 1"/>
    <property type="match status" value="2"/>
</dbReference>
<accession>A0A1V9YIZ3</accession>
<dbReference type="GO" id="GO:0004674">
    <property type="term" value="F:protein serine/threonine kinase activity"/>
    <property type="evidence" value="ECO:0007669"/>
    <property type="project" value="UniProtKB-KW"/>
</dbReference>
<dbReference type="InterPro" id="IPR000719">
    <property type="entry name" value="Prot_kinase_dom"/>
</dbReference>
<keyword evidence="9" id="KW-0808">Transferase</keyword>
<dbReference type="InterPro" id="IPR002110">
    <property type="entry name" value="Ankyrin_rpt"/>
</dbReference>
<organism evidence="9 10">
    <name type="scientific">Achlya hypogyna</name>
    <name type="common">Oomycete</name>
    <name type="synonym">Protoachlya hypogyna</name>
    <dbReference type="NCBI Taxonomy" id="1202772"/>
    <lineage>
        <taxon>Eukaryota</taxon>
        <taxon>Sar</taxon>
        <taxon>Stramenopiles</taxon>
        <taxon>Oomycota</taxon>
        <taxon>Saprolegniomycetes</taxon>
        <taxon>Saprolegniales</taxon>
        <taxon>Achlyaceae</taxon>
        <taxon>Achlya</taxon>
    </lineage>
</organism>
<evidence type="ECO:0000256" key="4">
    <source>
        <dbReference type="ARBA" id="ARBA00022840"/>
    </source>
</evidence>
<dbReference type="InterPro" id="IPR017441">
    <property type="entry name" value="Protein_kinase_ATP_BS"/>
</dbReference>
<dbReference type="EMBL" id="JNBR01001615">
    <property type="protein sequence ID" value="OQR85713.1"/>
    <property type="molecule type" value="Genomic_DNA"/>
</dbReference>
<protein>
    <submittedName>
        <fullName evidence="9">Protein kinase</fullName>
    </submittedName>
</protein>
<evidence type="ECO:0000256" key="6">
    <source>
        <dbReference type="PROSITE-ProRule" id="PRU10141"/>
    </source>
</evidence>
<dbReference type="STRING" id="1202772.A0A1V9YIZ3"/>
<evidence type="ECO:0000256" key="5">
    <source>
        <dbReference type="PROSITE-ProRule" id="PRU00023"/>
    </source>
</evidence>
<sequence length="1134" mass="122024">MFWVKAAPERLRCESRTLLLRSKLCKICFPELHDALRCPSPYLLQLLAVTPSPNVHLVLEYMDGGDLRQYLDKKRDNIAVPVEYSALEVVWVIANALKTCCSLADFGLTRSDASTMTNGVGTFFWMAPEVQLRGAKYDKSADIYSFGVILTELNTFQTPYAEVQAIPWRVIAEVAAGRLRPSLRADCPKWLRELATACMAHDPKQRPSAHDIVKQLQRQRLGQSTAPHVALVINCVSCKTPQSVLGTACSACKTRAKTAAVKLKVLRARLATAKKRGAGIDASMICFVCSSSNDVMTDVCGECKHPSVASDDDQLRYLVAVLEHAHAKGRRTDGPARGSANAEELATWIRLPSLAGTTVLCPICKARQALTDMTCPTCATPTLTAPAKLAGLIRRIAMSGAAIDTSIRCNFCGLKASVTDAECPSCWKALPSVVKIPQLCSRIELATFDGNELEVARLLRRGAPLEWTYNVSDDGRAALRPYFGLENIVRQLIAAGANVHHKNDVCHLEANQWTPLHFAALNGHVESARHLIAAGADINSVTRAGQTLLHLAVLGDAQDILTELLQTAGIDVSISNELGDSPLVVAIKRGHRSFAKLIYSAVYEPTRNVAASELTVDAASRLGQGGFGAVCKGEWGGRAVAVKMGLRMDEVDDLQKEVRAMQTCTSPYLLQLLGVTTAPQVQLVLELMDGGDLRGYLDKKKRGEAVPVEYSTLEVAWVIANALADLHHEGLLHRDLKSHNVLLSSTSYIKVADLGLARNDASRMTTGVGTVSCMAPEVQVPGAKYDAAADIYSFGVILTELNTLKLPYEDTKMAPWTLMAEVAAGRLRPSLRDDCPLWLRDLATACMAHDPTQRPTALQIARLLQRQRQHQPGDSLPPQPALPPAGATSAKAPIGSRESSNGSPVVSSQSSTQYLSYSALSTASLVAPTINCSSCKTPQSLLNSECSKCTAPAKSATLKLKVLHARLAKAKDRGVDVSVPCFVCSAPGDATTDACGECQYISSASDDERLRLLVAILERAGSTAWTSTWMQLPTLVSTTVVCPVCKASHCITDAECPTCAASALPASAKLDGLLHRIKASGAAIDTSCRCSVCESEAQITDVVCSECEELLPSDAEKVYYLSRRIELFAATKAA</sequence>
<keyword evidence="10" id="KW-1185">Reference proteome</keyword>